<keyword evidence="1" id="KW-0949">S-adenosyl-L-methionine</keyword>
<evidence type="ECO:0000313" key="2">
    <source>
        <dbReference type="EMBL" id="GAA2159909.1"/>
    </source>
</evidence>
<dbReference type="GO" id="GO:0032259">
    <property type="term" value="P:methylation"/>
    <property type="evidence" value="ECO:0007669"/>
    <property type="project" value="UniProtKB-KW"/>
</dbReference>
<evidence type="ECO:0000256" key="1">
    <source>
        <dbReference type="ARBA" id="ARBA00022691"/>
    </source>
</evidence>
<keyword evidence="3" id="KW-1185">Reference proteome</keyword>
<dbReference type="InterPro" id="IPR031303">
    <property type="entry name" value="C5_meth_CS"/>
</dbReference>
<name>A0ABN3AC93_9ACTN</name>
<gene>
    <name evidence="2" type="ORF">GCM10009727_72290</name>
</gene>
<organism evidence="2 3">
    <name type="scientific">Actinomadura napierensis</name>
    <dbReference type="NCBI Taxonomy" id="267854"/>
    <lineage>
        <taxon>Bacteria</taxon>
        <taxon>Bacillati</taxon>
        <taxon>Actinomycetota</taxon>
        <taxon>Actinomycetes</taxon>
        <taxon>Streptosporangiales</taxon>
        <taxon>Thermomonosporaceae</taxon>
        <taxon>Actinomadura</taxon>
    </lineage>
</organism>
<dbReference type="Gene3D" id="3.40.50.150">
    <property type="entry name" value="Vaccinia Virus protein VP39"/>
    <property type="match status" value="1"/>
</dbReference>
<dbReference type="RefSeq" id="WP_344278030.1">
    <property type="nucleotide sequence ID" value="NZ_BAAAMR010000088.1"/>
</dbReference>
<accession>A0ABN3AC93</accession>
<sequence length="575" mass="62710">MALFTRWAPGDELSLYDEFSGAGGSTQGAAAVPGVRPIFVANHDDTAIASHAANFPDVEHYKGNVVETDITRFPWAAIFWASPACPPWTDARGVKRDFDRTNQQVLFGPDGPEENVARARALMEEVPRYLRYWAGKGRPVLGGIVENVVQVTKWDQFTRWRREIEAIGPYDVYVIAYNSMHARPVRTPRAPQSRDRAFVLYLHKAFGRRPDLRKWLSPRAYCPACDHTVAAMQVFKKPGAFMGRYRQQYLYRCPSTSCRNQVVEPDVLPAAHAIDWTLKGRRIGDRDEPLAPATLARIQAGITRYWAPVLAPAGGTWRTQATTVADPMPARTTRENDGIAVPLMVPVEGRPGKTAAPASLPLRTQTARNETGIALTAQTPTRAPAGTLAEPFLVPLRGGGDKENARPIGDPLTTVTASGNHHGLVAPAATTAAMVMRNNTPRGDLAQMCTPASEPLRTLTTAGHQSLLTAEHLLVPYYGNGAARPTGEPIGTLPTRDRYALAEGAAELDLDDVLFRMLEPHEIGAAMAFTPDYIVLGNKRQKVRQYGNAVTPPVAEVLMSALVEAITGQDLEPAP</sequence>
<dbReference type="InterPro" id="IPR029063">
    <property type="entry name" value="SAM-dependent_MTases_sf"/>
</dbReference>
<protein>
    <submittedName>
        <fullName evidence="2">DNA cytosine methyltransferase</fullName>
    </submittedName>
</protein>
<reference evidence="2 3" key="1">
    <citation type="journal article" date="2019" name="Int. J. Syst. Evol. Microbiol.">
        <title>The Global Catalogue of Microorganisms (GCM) 10K type strain sequencing project: providing services to taxonomists for standard genome sequencing and annotation.</title>
        <authorList>
            <consortium name="The Broad Institute Genomics Platform"/>
            <consortium name="The Broad Institute Genome Sequencing Center for Infectious Disease"/>
            <person name="Wu L."/>
            <person name="Ma J."/>
        </authorList>
    </citation>
    <scope>NUCLEOTIDE SEQUENCE [LARGE SCALE GENOMIC DNA]</scope>
    <source>
        <strain evidence="2 3">JCM 13850</strain>
    </source>
</reference>
<dbReference type="PROSITE" id="PS00095">
    <property type="entry name" value="C5_MTASE_2"/>
    <property type="match status" value="1"/>
</dbReference>
<keyword evidence="2" id="KW-0489">Methyltransferase</keyword>
<dbReference type="Gene3D" id="3.90.120.10">
    <property type="entry name" value="DNA Methylase, subunit A, domain 2"/>
    <property type="match status" value="1"/>
</dbReference>
<dbReference type="SUPFAM" id="SSF53335">
    <property type="entry name" value="S-adenosyl-L-methionine-dependent methyltransferases"/>
    <property type="match status" value="1"/>
</dbReference>
<dbReference type="EMBL" id="BAAAMR010000088">
    <property type="protein sequence ID" value="GAA2159909.1"/>
    <property type="molecule type" value="Genomic_DNA"/>
</dbReference>
<evidence type="ECO:0000313" key="3">
    <source>
        <dbReference type="Proteomes" id="UP001501020"/>
    </source>
</evidence>
<dbReference type="GO" id="GO:0008168">
    <property type="term" value="F:methyltransferase activity"/>
    <property type="evidence" value="ECO:0007669"/>
    <property type="project" value="UniProtKB-KW"/>
</dbReference>
<keyword evidence="2" id="KW-0808">Transferase</keyword>
<comment type="caution">
    <text evidence="2">The sequence shown here is derived from an EMBL/GenBank/DDBJ whole genome shotgun (WGS) entry which is preliminary data.</text>
</comment>
<dbReference type="Proteomes" id="UP001501020">
    <property type="component" value="Unassembled WGS sequence"/>
</dbReference>
<proteinExistence type="predicted"/>